<proteinExistence type="predicted"/>
<feature type="transmembrane region" description="Helical" evidence="7">
    <location>
        <begin position="234"/>
        <end position="252"/>
    </location>
</feature>
<feature type="transmembrane region" description="Helical" evidence="7">
    <location>
        <begin position="136"/>
        <end position="163"/>
    </location>
</feature>
<evidence type="ECO:0000256" key="7">
    <source>
        <dbReference type="SAM" id="Phobius"/>
    </source>
</evidence>
<evidence type="ECO:0000256" key="3">
    <source>
        <dbReference type="ARBA" id="ARBA00022475"/>
    </source>
</evidence>
<comment type="subcellular location">
    <subcellularLocation>
        <location evidence="1">Cell membrane</location>
        <topology evidence="1">Multi-pass membrane protein</topology>
    </subcellularLocation>
</comment>
<dbReference type="PANTHER" id="PTHR30269">
    <property type="entry name" value="TRANSMEMBRANE PROTEIN YFCA"/>
    <property type="match status" value="1"/>
</dbReference>
<feature type="transmembrane region" description="Helical" evidence="7">
    <location>
        <begin position="175"/>
        <end position="198"/>
    </location>
</feature>
<dbReference type="InterPro" id="IPR002781">
    <property type="entry name" value="TM_pro_TauE-like"/>
</dbReference>
<evidence type="ECO:0000256" key="5">
    <source>
        <dbReference type="ARBA" id="ARBA00022989"/>
    </source>
</evidence>
<feature type="transmembrane region" description="Helical" evidence="7">
    <location>
        <begin position="204"/>
        <end position="222"/>
    </location>
</feature>
<evidence type="ECO:0000256" key="6">
    <source>
        <dbReference type="ARBA" id="ARBA00023136"/>
    </source>
</evidence>
<evidence type="ECO:0000313" key="8">
    <source>
        <dbReference type="EMBL" id="SVA56241.1"/>
    </source>
</evidence>
<evidence type="ECO:0000256" key="2">
    <source>
        <dbReference type="ARBA" id="ARBA00022448"/>
    </source>
</evidence>
<feature type="transmembrane region" description="Helical" evidence="7">
    <location>
        <begin position="52"/>
        <end position="70"/>
    </location>
</feature>
<keyword evidence="2" id="KW-0813">Transport</keyword>
<dbReference type="InterPro" id="IPR052017">
    <property type="entry name" value="TSUP"/>
</dbReference>
<dbReference type="GO" id="GO:0005886">
    <property type="term" value="C:plasma membrane"/>
    <property type="evidence" value="ECO:0007669"/>
    <property type="project" value="UniProtKB-SubCell"/>
</dbReference>
<keyword evidence="5 7" id="KW-1133">Transmembrane helix</keyword>
<protein>
    <recommendedName>
        <fullName evidence="9">Membrane transporter protein</fullName>
    </recommendedName>
</protein>
<keyword evidence="4 7" id="KW-0812">Transmembrane</keyword>
<gene>
    <name evidence="8" type="ORF">METZ01_LOCUS109095</name>
</gene>
<reference evidence="8" key="1">
    <citation type="submission" date="2018-05" db="EMBL/GenBank/DDBJ databases">
        <authorList>
            <person name="Lanie J.A."/>
            <person name="Ng W.-L."/>
            <person name="Kazmierczak K.M."/>
            <person name="Andrzejewski T.M."/>
            <person name="Davidsen T.M."/>
            <person name="Wayne K.J."/>
            <person name="Tettelin H."/>
            <person name="Glass J.I."/>
            <person name="Rusch D."/>
            <person name="Podicherti R."/>
            <person name="Tsui H.-C.T."/>
            <person name="Winkler M.E."/>
        </authorList>
    </citation>
    <scope>NUCLEOTIDE SEQUENCE</scope>
</reference>
<dbReference type="AlphaFoldDB" id="A0A381WVD5"/>
<dbReference type="PANTHER" id="PTHR30269:SF37">
    <property type="entry name" value="MEMBRANE TRANSPORTER PROTEIN"/>
    <property type="match status" value="1"/>
</dbReference>
<sequence length="255" mass="28202">FSGNMGVLDETIINIVILQCVVLAISTIVGIVAFGFAMAMTPFFLLFLDAKMVVEINLILTFVLFTLIFFRSGRHVDTKLMSVLLLGGLVGIGPGVALIYFANETFLRILLIVVVLGTAVFATRNQQSLFKKPKHVTFIVGATFAVFKASMALGGPILAIFALNQRWSSRETRAFLSCFFMVIDAIIIMSHGLVGILGIHELKVSVLFVPPLLMGNFISSLIVRSMNERIFRRLMFIALMLSSSIVLFRQIIEYV</sequence>
<feature type="transmembrane region" description="Helical" evidence="7">
    <location>
        <begin position="12"/>
        <end position="40"/>
    </location>
</feature>
<dbReference type="Pfam" id="PF01925">
    <property type="entry name" value="TauE"/>
    <property type="match status" value="1"/>
</dbReference>
<feature type="non-terminal residue" evidence="8">
    <location>
        <position position="1"/>
    </location>
</feature>
<feature type="transmembrane region" description="Helical" evidence="7">
    <location>
        <begin position="106"/>
        <end position="124"/>
    </location>
</feature>
<evidence type="ECO:0000256" key="1">
    <source>
        <dbReference type="ARBA" id="ARBA00004651"/>
    </source>
</evidence>
<evidence type="ECO:0000256" key="4">
    <source>
        <dbReference type="ARBA" id="ARBA00022692"/>
    </source>
</evidence>
<keyword evidence="3" id="KW-1003">Cell membrane</keyword>
<organism evidence="8">
    <name type="scientific">marine metagenome</name>
    <dbReference type="NCBI Taxonomy" id="408172"/>
    <lineage>
        <taxon>unclassified sequences</taxon>
        <taxon>metagenomes</taxon>
        <taxon>ecological metagenomes</taxon>
    </lineage>
</organism>
<name>A0A381WVD5_9ZZZZ</name>
<evidence type="ECO:0008006" key="9">
    <source>
        <dbReference type="Google" id="ProtNLM"/>
    </source>
</evidence>
<keyword evidence="6 7" id="KW-0472">Membrane</keyword>
<dbReference type="EMBL" id="UINC01012947">
    <property type="protein sequence ID" value="SVA56241.1"/>
    <property type="molecule type" value="Genomic_DNA"/>
</dbReference>
<accession>A0A381WVD5</accession>
<feature type="transmembrane region" description="Helical" evidence="7">
    <location>
        <begin position="82"/>
        <end position="101"/>
    </location>
</feature>